<dbReference type="RefSeq" id="WP_285968501.1">
    <property type="nucleotide sequence ID" value="NZ_CP127294.1"/>
</dbReference>
<dbReference type="EMBL" id="CP127294">
    <property type="protein sequence ID" value="WIX77763.1"/>
    <property type="molecule type" value="Genomic_DNA"/>
</dbReference>
<proteinExistence type="predicted"/>
<protein>
    <recommendedName>
        <fullName evidence="3">ABM domain-containing protein</fullName>
    </recommendedName>
</protein>
<dbReference type="AlphaFoldDB" id="A0A9Y2IFT0"/>
<evidence type="ECO:0000313" key="1">
    <source>
        <dbReference type="EMBL" id="WIX77763.1"/>
    </source>
</evidence>
<name>A0A9Y2IFT0_9PSEU</name>
<keyword evidence="2" id="KW-1185">Reference proteome</keyword>
<sequence>MSDTLMWEVRAAPGRQQDLLAWVETTAVPELSATEHFAGADVYLGGQDRVVVIARWTTAPPRLPDPPEELLARPVAQWPFQHHSTVAP</sequence>
<evidence type="ECO:0008006" key="3">
    <source>
        <dbReference type="Google" id="ProtNLM"/>
    </source>
</evidence>
<reference evidence="1 2" key="1">
    <citation type="submission" date="2023-06" db="EMBL/GenBank/DDBJ databases">
        <authorList>
            <person name="Oyuntsetseg B."/>
            <person name="Kim S.B."/>
        </authorList>
    </citation>
    <scope>NUCLEOTIDE SEQUENCE [LARGE SCALE GENOMIC DNA]</scope>
    <source>
        <strain evidence="1 2">2-15</strain>
    </source>
</reference>
<evidence type="ECO:0000313" key="2">
    <source>
        <dbReference type="Proteomes" id="UP001236014"/>
    </source>
</evidence>
<gene>
    <name evidence="1" type="ORF">QRX50_41240</name>
</gene>
<accession>A0A9Y2IFT0</accession>
<dbReference type="KEGG" id="acab:QRX50_41240"/>
<organism evidence="1 2">
    <name type="scientific">Amycolatopsis carbonis</name>
    <dbReference type="NCBI Taxonomy" id="715471"/>
    <lineage>
        <taxon>Bacteria</taxon>
        <taxon>Bacillati</taxon>
        <taxon>Actinomycetota</taxon>
        <taxon>Actinomycetes</taxon>
        <taxon>Pseudonocardiales</taxon>
        <taxon>Pseudonocardiaceae</taxon>
        <taxon>Amycolatopsis</taxon>
    </lineage>
</organism>
<dbReference type="Proteomes" id="UP001236014">
    <property type="component" value="Chromosome"/>
</dbReference>